<reference evidence="1" key="1">
    <citation type="submission" date="2019-12" db="EMBL/GenBank/DDBJ databases">
        <title>Genome sequencing and annotation of Brassica cretica.</title>
        <authorList>
            <person name="Studholme D.J."/>
            <person name="Sarris P."/>
        </authorList>
    </citation>
    <scope>NUCLEOTIDE SEQUENCE</scope>
    <source>
        <strain evidence="1">PFS-109/04</strain>
        <tissue evidence="1">Leaf</tissue>
    </source>
</reference>
<protein>
    <submittedName>
        <fullName evidence="1">Uncharacterized protein</fullName>
    </submittedName>
</protein>
<accession>A0A8S9PEA5</accession>
<sequence length="246" mass="26883">MRSFTLVTFESSPASSFAASLAPKTLQLVVECPRDWWNSQKVLGDIVAKIAYIRRLGSKFPLLSAFTASELGLLFSQLFLFVPIEDFLLFCHWLVERRAFPSESASGPPWISVDVLISIVGDIARIQVDLLDSVVLQSLCGRRRAFRVSLFDGRFLARVLTRRSFLRSPGLSSGVARSSLFPRTLVVPRGRIARVLAVANIFLTYSSAAALAGALDSSAAAGVWRSLPLLPLRGVCMLSTSSVDMS</sequence>
<name>A0A8S9PEA5_BRACR</name>
<organism evidence="1 2">
    <name type="scientific">Brassica cretica</name>
    <name type="common">Mustard</name>
    <dbReference type="NCBI Taxonomy" id="69181"/>
    <lineage>
        <taxon>Eukaryota</taxon>
        <taxon>Viridiplantae</taxon>
        <taxon>Streptophyta</taxon>
        <taxon>Embryophyta</taxon>
        <taxon>Tracheophyta</taxon>
        <taxon>Spermatophyta</taxon>
        <taxon>Magnoliopsida</taxon>
        <taxon>eudicotyledons</taxon>
        <taxon>Gunneridae</taxon>
        <taxon>Pentapetalae</taxon>
        <taxon>rosids</taxon>
        <taxon>malvids</taxon>
        <taxon>Brassicales</taxon>
        <taxon>Brassicaceae</taxon>
        <taxon>Brassiceae</taxon>
        <taxon>Brassica</taxon>
    </lineage>
</organism>
<comment type="caution">
    <text evidence="1">The sequence shown here is derived from an EMBL/GenBank/DDBJ whole genome shotgun (WGS) entry which is preliminary data.</text>
</comment>
<gene>
    <name evidence="1" type="ORF">F2Q69_00006276</name>
</gene>
<dbReference type="Proteomes" id="UP000712600">
    <property type="component" value="Unassembled WGS sequence"/>
</dbReference>
<dbReference type="EMBL" id="QGKX02001521">
    <property type="protein sequence ID" value="KAF3513460.1"/>
    <property type="molecule type" value="Genomic_DNA"/>
</dbReference>
<dbReference type="AlphaFoldDB" id="A0A8S9PEA5"/>
<proteinExistence type="predicted"/>
<evidence type="ECO:0000313" key="2">
    <source>
        <dbReference type="Proteomes" id="UP000712600"/>
    </source>
</evidence>
<evidence type="ECO:0000313" key="1">
    <source>
        <dbReference type="EMBL" id="KAF3513460.1"/>
    </source>
</evidence>